<evidence type="ECO:0008006" key="4">
    <source>
        <dbReference type="Google" id="ProtNLM"/>
    </source>
</evidence>
<protein>
    <recommendedName>
        <fullName evidence="4">NfeD-like C-terminal domain-containing protein</fullName>
    </recommendedName>
</protein>
<organism evidence="2 3">
    <name type="scientific">Filifactor villosus</name>
    <dbReference type="NCBI Taxonomy" id="29374"/>
    <lineage>
        <taxon>Bacteria</taxon>
        <taxon>Bacillati</taxon>
        <taxon>Bacillota</taxon>
        <taxon>Clostridia</taxon>
        <taxon>Peptostreptococcales</taxon>
        <taxon>Filifactoraceae</taxon>
        <taxon>Filifactor</taxon>
    </lineage>
</organism>
<proteinExistence type="predicted"/>
<feature type="transmembrane region" description="Helical" evidence="1">
    <location>
        <begin position="7"/>
        <end position="25"/>
    </location>
</feature>
<evidence type="ECO:0000256" key="1">
    <source>
        <dbReference type="SAM" id="Phobius"/>
    </source>
</evidence>
<name>A0ABV9QG84_9FIRM</name>
<dbReference type="RefSeq" id="WP_379787095.1">
    <property type="nucleotide sequence ID" value="NZ_JBHSHL010000003.1"/>
</dbReference>
<reference evidence="3" key="1">
    <citation type="journal article" date="2019" name="Int. J. Syst. Evol. Microbiol.">
        <title>The Global Catalogue of Microorganisms (GCM) 10K type strain sequencing project: providing services to taxonomists for standard genome sequencing and annotation.</title>
        <authorList>
            <consortium name="The Broad Institute Genomics Platform"/>
            <consortium name="The Broad Institute Genome Sequencing Center for Infectious Disease"/>
            <person name="Wu L."/>
            <person name="Ma J."/>
        </authorList>
    </citation>
    <scope>NUCLEOTIDE SEQUENCE [LARGE SCALE GENOMIC DNA]</scope>
    <source>
        <strain evidence="3">CCUG 46385</strain>
    </source>
</reference>
<keyword evidence="1" id="KW-0472">Membrane</keyword>
<keyword evidence="1" id="KW-1133">Transmembrane helix</keyword>
<evidence type="ECO:0000313" key="3">
    <source>
        <dbReference type="Proteomes" id="UP001595916"/>
    </source>
</evidence>
<keyword evidence="1" id="KW-0812">Transmembrane</keyword>
<dbReference type="Proteomes" id="UP001595916">
    <property type="component" value="Unassembled WGS sequence"/>
</dbReference>
<dbReference type="EMBL" id="JBHSHL010000003">
    <property type="protein sequence ID" value="MFC4803650.1"/>
    <property type="molecule type" value="Genomic_DNA"/>
</dbReference>
<gene>
    <name evidence="2" type="ORF">ACFO4R_01005</name>
</gene>
<comment type="caution">
    <text evidence="2">The sequence shown here is derived from an EMBL/GenBank/DDBJ whole genome shotgun (WGS) entry which is preliminary data.</text>
</comment>
<keyword evidence="3" id="KW-1185">Reference proteome</keyword>
<feature type="transmembrane region" description="Helical" evidence="1">
    <location>
        <begin position="31"/>
        <end position="49"/>
    </location>
</feature>
<sequence length="143" mass="16454">MTEQNKVYLRIAGIALGFLLSLAGVVFYKAIWAKIICFVIAGFLGYILFRTYLSFKRKKYYMEAKVLSVVKPKNKFGVGKTVIVVKSGKISKKLFSWQGVTMKVGQNYAIYYEEKSNQIIKYDALKMNMVARPKRSNIPPQYR</sequence>
<evidence type="ECO:0000313" key="2">
    <source>
        <dbReference type="EMBL" id="MFC4803650.1"/>
    </source>
</evidence>
<accession>A0ABV9QG84</accession>